<feature type="non-terminal residue" evidence="2">
    <location>
        <position position="1"/>
    </location>
</feature>
<organism evidence="2 3">
    <name type="scientific">Pristionchus fissidentatus</name>
    <dbReference type="NCBI Taxonomy" id="1538716"/>
    <lineage>
        <taxon>Eukaryota</taxon>
        <taxon>Metazoa</taxon>
        <taxon>Ecdysozoa</taxon>
        <taxon>Nematoda</taxon>
        <taxon>Chromadorea</taxon>
        <taxon>Rhabditida</taxon>
        <taxon>Rhabditina</taxon>
        <taxon>Diplogasteromorpha</taxon>
        <taxon>Diplogasteroidea</taxon>
        <taxon>Neodiplogasteridae</taxon>
        <taxon>Pristionchus</taxon>
    </lineage>
</organism>
<protein>
    <submittedName>
        <fullName evidence="2">Uncharacterized protein</fullName>
    </submittedName>
</protein>
<accession>A0AAV5WZ43</accession>
<evidence type="ECO:0000256" key="1">
    <source>
        <dbReference type="SAM" id="MobiDB-lite"/>
    </source>
</evidence>
<feature type="region of interest" description="Disordered" evidence="1">
    <location>
        <begin position="1"/>
        <end position="95"/>
    </location>
</feature>
<evidence type="ECO:0000313" key="2">
    <source>
        <dbReference type="EMBL" id="GMT36618.1"/>
    </source>
</evidence>
<feature type="compositionally biased region" description="Basic and acidic residues" evidence="1">
    <location>
        <begin position="1"/>
        <end position="10"/>
    </location>
</feature>
<feature type="compositionally biased region" description="Basic and acidic residues" evidence="1">
    <location>
        <begin position="34"/>
        <end position="60"/>
    </location>
</feature>
<proteinExistence type="predicted"/>
<reference evidence="2" key="1">
    <citation type="submission" date="2023-10" db="EMBL/GenBank/DDBJ databases">
        <title>Genome assembly of Pristionchus species.</title>
        <authorList>
            <person name="Yoshida K."/>
            <person name="Sommer R.J."/>
        </authorList>
    </citation>
    <scope>NUCLEOTIDE SEQUENCE</scope>
    <source>
        <strain evidence="2">RS5133</strain>
    </source>
</reference>
<sequence>KRDVAKHEVEGSGMEIGVEGKTPKGRHDRHMKGERKADESTEEIKRGKGETEKGKVEAGNKTHTASARQAEENQLSDTNEKELAAEPFKPTDFSLPKLSGQRASFSLREHGKLAQFKWLGIYDQCTKKAYQLHEISGSEIPDLESVAAFVGVAANVSSDSVQIVNCNTIVVQNFHFIKDSKRPK</sequence>
<name>A0AAV5WZ43_9BILA</name>
<feature type="compositionally biased region" description="Polar residues" evidence="1">
    <location>
        <begin position="61"/>
        <end position="77"/>
    </location>
</feature>
<feature type="compositionally biased region" description="Basic residues" evidence="1">
    <location>
        <begin position="23"/>
        <end position="33"/>
    </location>
</feature>
<comment type="caution">
    <text evidence="2">The sequence shown here is derived from an EMBL/GenBank/DDBJ whole genome shotgun (WGS) entry which is preliminary data.</text>
</comment>
<keyword evidence="3" id="KW-1185">Reference proteome</keyword>
<dbReference type="Proteomes" id="UP001432322">
    <property type="component" value="Unassembled WGS sequence"/>
</dbReference>
<gene>
    <name evidence="2" type="ORF">PFISCL1PPCAC_27915</name>
</gene>
<dbReference type="AlphaFoldDB" id="A0AAV5WZ43"/>
<evidence type="ECO:0000313" key="3">
    <source>
        <dbReference type="Proteomes" id="UP001432322"/>
    </source>
</evidence>
<dbReference type="EMBL" id="BTSY01000007">
    <property type="protein sequence ID" value="GMT36618.1"/>
    <property type="molecule type" value="Genomic_DNA"/>
</dbReference>